<gene>
    <name evidence="1" type="ORF">XM38_051410</name>
</gene>
<evidence type="ECO:0000313" key="1">
    <source>
        <dbReference type="EMBL" id="ASC74166.1"/>
    </source>
</evidence>
<keyword evidence="2" id="KW-1185">Reference proteome</keyword>
<proteinExistence type="predicted"/>
<dbReference type="EMBL" id="CP021983">
    <property type="protein sequence ID" value="ASC74166.1"/>
    <property type="molecule type" value="Genomic_DNA"/>
</dbReference>
<dbReference type="Proteomes" id="UP000191901">
    <property type="component" value="Chromosome"/>
</dbReference>
<accession>A0A1Z3HV61</accession>
<reference evidence="1 2" key="1">
    <citation type="journal article" date="2016" name="Biochim. Biophys. Acta">
        <title>Characterization of red-shifted phycobilisomes isolated from the chlorophyll f-containing cyanobacterium Halomicronema hongdechloris.</title>
        <authorList>
            <person name="Li Y."/>
            <person name="Lin Y."/>
            <person name="Garvey C.J."/>
            <person name="Birch D."/>
            <person name="Corkery R.W."/>
            <person name="Loughlin P.C."/>
            <person name="Scheer H."/>
            <person name="Willows R.D."/>
            <person name="Chen M."/>
        </authorList>
    </citation>
    <scope>NUCLEOTIDE SEQUENCE [LARGE SCALE GENOMIC DNA]</scope>
    <source>
        <strain evidence="1 2">C2206</strain>
    </source>
</reference>
<dbReference type="AlphaFoldDB" id="A0A1Z3HV61"/>
<sequence length="61" mass="6776">MPEFEQLRDDISTLPAIAQQLVVDFVAFLKQRYSSPEPTTHQLSTSKTNPLSACGAFAKHL</sequence>
<organism evidence="1 2">
    <name type="scientific">Halomicronema hongdechloris C2206</name>
    <dbReference type="NCBI Taxonomy" id="1641165"/>
    <lineage>
        <taxon>Bacteria</taxon>
        <taxon>Bacillati</taxon>
        <taxon>Cyanobacteriota</taxon>
        <taxon>Cyanophyceae</taxon>
        <taxon>Nodosilineales</taxon>
        <taxon>Nodosilineaceae</taxon>
        <taxon>Halomicronema</taxon>
    </lineage>
</organism>
<dbReference type="KEGG" id="hhg:XM38_051410"/>
<protein>
    <recommendedName>
        <fullName evidence="3">DUF2281 domain-containing protein</fullName>
    </recommendedName>
</protein>
<name>A0A1Z3HV61_9CYAN</name>
<evidence type="ECO:0008006" key="3">
    <source>
        <dbReference type="Google" id="ProtNLM"/>
    </source>
</evidence>
<evidence type="ECO:0000313" key="2">
    <source>
        <dbReference type="Proteomes" id="UP000191901"/>
    </source>
</evidence>